<evidence type="ECO:0000313" key="1">
    <source>
        <dbReference type="EMBL" id="MFD2705490.1"/>
    </source>
</evidence>
<name>A0ABW5T0H0_9BACI</name>
<reference evidence="2" key="1">
    <citation type="journal article" date="2019" name="Int. J. Syst. Evol. Microbiol.">
        <title>The Global Catalogue of Microorganisms (GCM) 10K type strain sequencing project: providing services to taxonomists for standard genome sequencing and annotation.</title>
        <authorList>
            <consortium name="The Broad Institute Genomics Platform"/>
            <consortium name="The Broad Institute Genome Sequencing Center for Infectious Disease"/>
            <person name="Wu L."/>
            <person name="Ma J."/>
        </authorList>
    </citation>
    <scope>NUCLEOTIDE SEQUENCE [LARGE SCALE GENOMIC DNA]</scope>
    <source>
        <strain evidence="2">KCTC 33792</strain>
    </source>
</reference>
<evidence type="ECO:0000313" key="2">
    <source>
        <dbReference type="Proteomes" id="UP001597520"/>
    </source>
</evidence>
<dbReference type="Proteomes" id="UP001597520">
    <property type="component" value="Unassembled WGS sequence"/>
</dbReference>
<accession>A0ABW5T0H0</accession>
<comment type="caution">
    <text evidence="1">The sequence shown here is derived from an EMBL/GenBank/DDBJ whole genome shotgun (WGS) entry which is preliminary data.</text>
</comment>
<keyword evidence="2" id="KW-1185">Reference proteome</keyword>
<sequence length="70" mass="8168">MKGYHALGEHARKVLNETHAKHMGAMGSSEKEKYTRGQIKEVKLNQQEQVIEVRFRNGELFKYTKAGTWY</sequence>
<organism evidence="1 2">
    <name type="scientific">Salibacterium lacus</name>
    <dbReference type="NCBI Taxonomy" id="1898109"/>
    <lineage>
        <taxon>Bacteria</taxon>
        <taxon>Bacillati</taxon>
        <taxon>Bacillota</taxon>
        <taxon>Bacilli</taxon>
        <taxon>Bacillales</taxon>
        <taxon>Bacillaceae</taxon>
    </lineage>
</organism>
<protein>
    <submittedName>
        <fullName evidence="1">Uncharacterized protein</fullName>
    </submittedName>
</protein>
<gene>
    <name evidence="1" type="ORF">ACFSUB_08420</name>
</gene>
<proteinExistence type="predicted"/>
<dbReference type="RefSeq" id="WP_380712731.1">
    <property type="nucleotide sequence ID" value="NZ_JBHUML010000002.1"/>
</dbReference>
<dbReference type="EMBL" id="JBHUML010000002">
    <property type="protein sequence ID" value="MFD2705490.1"/>
    <property type="molecule type" value="Genomic_DNA"/>
</dbReference>